<keyword evidence="1" id="KW-0472">Membrane</keyword>
<dbReference type="Proteomes" id="UP000274593">
    <property type="component" value="Chromosome"/>
</dbReference>
<evidence type="ECO:0000313" key="5">
    <source>
        <dbReference type="Proteomes" id="UP000274593"/>
    </source>
</evidence>
<dbReference type="GO" id="GO:0016020">
    <property type="term" value="C:membrane"/>
    <property type="evidence" value="ECO:0007669"/>
    <property type="project" value="InterPro"/>
</dbReference>
<feature type="domain" description="Signal transduction histidine kinase internal region" evidence="3">
    <location>
        <begin position="374"/>
        <end position="448"/>
    </location>
</feature>
<feature type="transmembrane region" description="Helical" evidence="1">
    <location>
        <begin position="315"/>
        <end position="331"/>
    </location>
</feature>
<feature type="transmembrane region" description="Helical" evidence="1">
    <location>
        <begin position="238"/>
        <end position="256"/>
    </location>
</feature>
<sequence>MNLRPWYSLLLICLLFLANSCAQKPVFKKHKTVFKVGDQQEWATKNWNDQDWKTQKPLMEDDRVFWFRTPIDILKTPESLHPYGIQLHVYGEYEVFWDGVLIGKNGNPGQEVVFGPEGNLWTTHSIPTYLTQQGEHLLAIRASLHYFRDHAGIWEMNIDYYDNILTDRLVETSYMHIFAGAFLIASIYFLFLFLGDKKEYTTLIFSISCFLFFALILAEFMKTYVPIHYSMHVTRLRVISILMLSISFLIPFYFSMQFPFPKRKLLLIIYSVILLSFFLSRYVYELTANNMIFSMWLFSLGIVTFGVYKKMKGARLVMLTFLLSLPIAFIAPFNKSLFAGFSLILLGMFYLLSLRIKEQRLAYENSLVQSTRLRLELLKRNIQPHFLMNTLTSLIDWVEEAPDKGVLFIEALAKEFDLFNQIENKTLIPINQEIALCRSLLEIMEYRKEINYSWEEEGIDVEQKIPPGILHTLLENGITHSLPLEDNSIQFKLIFELNNDYKCYRFLTFAAPVRQKANTKKEGTGIKYVKARLTESYQEQWEFTSEPVKHGWKSTIKIYST</sequence>
<dbReference type="KEGG" id="tsig:D6T69_09945"/>
<name>A0A3S8R7U7_9FLAO</name>
<reference evidence="4 5" key="1">
    <citation type="submission" date="2018-09" db="EMBL/GenBank/DDBJ databases">
        <title>Insights into the microbiota of Asian seabass (Lates calcarifer) with tenacibaculosis symptoms and description of sp. nov. Tenacibaculum singaporense.</title>
        <authorList>
            <person name="Miyake S."/>
            <person name="Soh M."/>
            <person name="Azman M.N."/>
            <person name="Ngoh S.Y."/>
            <person name="Orban L."/>
        </authorList>
    </citation>
    <scope>NUCLEOTIDE SEQUENCE [LARGE SCALE GENOMIC DNA]</scope>
    <source>
        <strain evidence="4 5">DSM 106434</strain>
    </source>
</reference>
<organism evidence="4 5">
    <name type="scientific">Tenacibaculum singaporense</name>
    <dbReference type="NCBI Taxonomy" id="2358479"/>
    <lineage>
        <taxon>Bacteria</taxon>
        <taxon>Pseudomonadati</taxon>
        <taxon>Bacteroidota</taxon>
        <taxon>Flavobacteriia</taxon>
        <taxon>Flavobacteriales</taxon>
        <taxon>Flavobacteriaceae</taxon>
        <taxon>Tenacibaculum</taxon>
    </lineage>
</organism>
<dbReference type="InterPro" id="IPR050640">
    <property type="entry name" value="Bact_2-comp_sensor_kinase"/>
</dbReference>
<accession>A0A3S8R7U7</accession>
<dbReference type="RefSeq" id="WP_125067584.1">
    <property type="nucleotide sequence ID" value="NZ_CP032548.1"/>
</dbReference>
<keyword evidence="1" id="KW-0812">Transmembrane</keyword>
<protein>
    <submittedName>
        <fullName evidence="4">Regulator</fullName>
    </submittedName>
</protein>
<feature type="transmembrane region" description="Helical" evidence="1">
    <location>
        <begin position="337"/>
        <end position="354"/>
    </location>
</feature>
<keyword evidence="2" id="KW-0732">Signal</keyword>
<dbReference type="InterPro" id="IPR010559">
    <property type="entry name" value="Sig_transdc_His_kin_internal"/>
</dbReference>
<feature type="transmembrane region" description="Helical" evidence="1">
    <location>
        <begin position="174"/>
        <end position="193"/>
    </location>
</feature>
<dbReference type="GO" id="GO:0000155">
    <property type="term" value="F:phosphorelay sensor kinase activity"/>
    <property type="evidence" value="ECO:0007669"/>
    <property type="project" value="InterPro"/>
</dbReference>
<dbReference type="AlphaFoldDB" id="A0A3S8R7U7"/>
<feature type="signal peptide" evidence="2">
    <location>
        <begin position="1"/>
        <end position="22"/>
    </location>
</feature>
<evidence type="ECO:0000313" key="4">
    <source>
        <dbReference type="EMBL" id="AZJ35822.1"/>
    </source>
</evidence>
<feature type="transmembrane region" description="Helical" evidence="1">
    <location>
        <begin position="265"/>
        <end position="284"/>
    </location>
</feature>
<evidence type="ECO:0000256" key="2">
    <source>
        <dbReference type="SAM" id="SignalP"/>
    </source>
</evidence>
<feature type="transmembrane region" description="Helical" evidence="1">
    <location>
        <begin position="290"/>
        <end position="308"/>
    </location>
</feature>
<dbReference type="PANTHER" id="PTHR34220:SF7">
    <property type="entry name" value="SENSOR HISTIDINE KINASE YPDA"/>
    <property type="match status" value="1"/>
</dbReference>
<evidence type="ECO:0000259" key="3">
    <source>
        <dbReference type="Pfam" id="PF06580"/>
    </source>
</evidence>
<proteinExistence type="predicted"/>
<keyword evidence="1" id="KW-1133">Transmembrane helix</keyword>
<keyword evidence="5" id="KW-1185">Reference proteome</keyword>
<feature type="chain" id="PRO_5019053157" evidence="2">
    <location>
        <begin position="23"/>
        <end position="561"/>
    </location>
</feature>
<gene>
    <name evidence="4" type="ORF">D6T69_09945</name>
</gene>
<evidence type="ECO:0000256" key="1">
    <source>
        <dbReference type="SAM" id="Phobius"/>
    </source>
</evidence>
<dbReference type="Pfam" id="PF06580">
    <property type="entry name" value="His_kinase"/>
    <property type="match status" value="1"/>
</dbReference>
<feature type="transmembrane region" description="Helical" evidence="1">
    <location>
        <begin position="200"/>
        <end position="218"/>
    </location>
</feature>
<dbReference type="EMBL" id="CP032548">
    <property type="protein sequence ID" value="AZJ35822.1"/>
    <property type="molecule type" value="Genomic_DNA"/>
</dbReference>
<dbReference type="PANTHER" id="PTHR34220">
    <property type="entry name" value="SENSOR HISTIDINE KINASE YPDA"/>
    <property type="match status" value="1"/>
</dbReference>